<feature type="compositionally biased region" description="Low complexity" evidence="1">
    <location>
        <begin position="55"/>
        <end position="69"/>
    </location>
</feature>
<accession>A0A5B7E6R9</accession>
<feature type="region of interest" description="Disordered" evidence="1">
    <location>
        <begin position="31"/>
        <end position="145"/>
    </location>
</feature>
<evidence type="ECO:0000313" key="2">
    <source>
        <dbReference type="EMBL" id="MPC29109.1"/>
    </source>
</evidence>
<proteinExistence type="predicted"/>
<comment type="caution">
    <text evidence="2">The sequence shown here is derived from an EMBL/GenBank/DDBJ whole genome shotgun (WGS) entry which is preliminary data.</text>
</comment>
<dbReference type="Proteomes" id="UP000324222">
    <property type="component" value="Unassembled WGS sequence"/>
</dbReference>
<reference evidence="2 3" key="1">
    <citation type="submission" date="2019-05" db="EMBL/GenBank/DDBJ databases">
        <title>Another draft genome of Portunus trituberculatus and its Hox gene families provides insights of decapod evolution.</title>
        <authorList>
            <person name="Jeong J.-H."/>
            <person name="Song I."/>
            <person name="Kim S."/>
            <person name="Choi T."/>
            <person name="Kim D."/>
            <person name="Ryu S."/>
            <person name="Kim W."/>
        </authorList>
    </citation>
    <scope>NUCLEOTIDE SEQUENCE [LARGE SCALE GENOMIC DNA]</scope>
    <source>
        <tissue evidence="2">Muscle</tissue>
    </source>
</reference>
<dbReference type="AlphaFoldDB" id="A0A5B7E6R9"/>
<evidence type="ECO:0000256" key="1">
    <source>
        <dbReference type="SAM" id="MobiDB-lite"/>
    </source>
</evidence>
<dbReference type="OrthoDB" id="5984008at2759"/>
<gene>
    <name evidence="2" type="ORF">E2C01_022327</name>
</gene>
<evidence type="ECO:0000313" key="3">
    <source>
        <dbReference type="Proteomes" id="UP000324222"/>
    </source>
</evidence>
<name>A0A5B7E6R9_PORTR</name>
<sequence length="145" mass="15746">MIHNHSPIYYPQASVWTEMSKELKFALSCDASSKPVRKKLPEHENGPSYLSMNNTFGSTFTTSQYSFSSKDPSQPPTQEPAPRGSAQKQEPDDIPTPPLAAARSSQSLDRVSRRSAPPASPGADSRLTEGGLQSPDLPFQLISSV</sequence>
<organism evidence="2 3">
    <name type="scientific">Portunus trituberculatus</name>
    <name type="common">Swimming crab</name>
    <name type="synonym">Neptunus trituberculatus</name>
    <dbReference type="NCBI Taxonomy" id="210409"/>
    <lineage>
        <taxon>Eukaryota</taxon>
        <taxon>Metazoa</taxon>
        <taxon>Ecdysozoa</taxon>
        <taxon>Arthropoda</taxon>
        <taxon>Crustacea</taxon>
        <taxon>Multicrustacea</taxon>
        <taxon>Malacostraca</taxon>
        <taxon>Eumalacostraca</taxon>
        <taxon>Eucarida</taxon>
        <taxon>Decapoda</taxon>
        <taxon>Pleocyemata</taxon>
        <taxon>Brachyura</taxon>
        <taxon>Eubrachyura</taxon>
        <taxon>Portunoidea</taxon>
        <taxon>Portunidae</taxon>
        <taxon>Portuninae</taxon>
        <taxon>Portunus</taxon>
    </lineage>
</organism>
<protein>
    <submittedName>
        <fullName evidence="2">Uncharacterized protein</fullName>
    </submittedName>
</protein>
<keyword evidence="3" id="KW-1185">Reference proteome</keyword>
<dbReference type="EMBL" id="VSRR010002016">
    <property type="protein sequence ID" value="MPC29109.1"/>
    <property type="molecule type" value="Genomic_DNA"/>
</dbReference>